<organism evidence="2 3">
    <name type="scientific">Natrialba chahannaoensis JCM 10990</name>
    <dbReference type="NCBI Taxonomy" id="1227492"/>
    <lineage>
        <taxon>Archaea</taxon>
        <taxon>Methanobacteriati</taxon>
        <taxon>Methanobacteriota</taxon>
        <taxon>Stenosarchaea group</taxon>
        <taxon>Halobacteria</taxon>
        <taxon>Halobacteriales</taxon>
        <taxon>Natrialbaceae</taxon>
        <taxon>Natrialba</taxon>
    </lineage>
</organism>
<dbReference type="OrthoDB" id="382011at2157"/>
<reference evidence="2 3" key="1">
    <citation type="journal article" date="2014" name="PLoS Genet.">
        <title>Phylogenetically driven sequencing of extremely halophilic archaea reveals strategies for static and dynamic osmo-response.</title>
        <authorList>
            <person name="Becker E.A."/>
            <person name="Seitzer P.M."/>
            <person name="Tritt A."/>
            <person name="Larsen D."/>
            <person name="Krusor M."/>
            <person name="Yao A.I."/>
            <person name="Wu D."/>
            <person name="Madern D."/>
            <person name="Eisen J.A."/>
            <person name="Darling A.E."/>
            <person name="Facciotti M.T."/>
        </authorList>
    </citation>
    <scope>NUCLEOTIDE SEQUENCE [LARGE SCALE GENOMIC DNA]</scope>
    <source>
        <strain evidence="2 3">JCM 10990</strain>
    </source>
</reference>
<dbReference type="RefSeq" id="WP_006169362.1">
    <property type="nucleotide sequence ID" value="NZ_AOIN01000098.1"/>
</dbReference>
<evidence type="ECO:0000313" key="2">
    <source>
        <dbReference type="EMBL" id="ELY93551.1"/>
    </source>
</evidence>
<dbReference type="InterPro" id="IPR014922">
    <property type="entry name" value="YdhG-like"/>
</dbReference>
<gene>
    <name evidence="2" type="ORF">C482_19174</name>
</gene>
<dbReference type="EMBL" id="AOIN01000098">
    <property type="protein sequence ID" value="ELY93551.1"/>
    <property type="molecule type" value="Genomic_DNA"/>
</dbReference>
<name>M0A5F4_9EURY</name>
<keyword evidence="3" id="KW-1185">Reference proteome</keyword>
<dbReference type="SUPFAM" id="SSF159888">
    <property type="entry name" value="YdhG-like"/>
    <property type="match status" value="1"/>
</dbReference>
<sequence length="116" mass="13188">MIESADPEVQTFIEDVCATDGELYEVLEALRDLVFDIYPAVDERMMYGGIMFSLEDDFGAVFVHTEHVTFEFTDGVQLPDPNGLLEGTGERRRHLKFETLADIEANDTTFYVERAV</sequence>
<evidence type="ECO:0000313" key="3">
    <source>
        <dbReference type="Proteomes" id="UP000011693"/>
    </source>
</evidence>
<dbReference type="Pfam" id="PF08818">
    <property type="entry name" value="DUF1801"/>
    <property type="match status" value="1"/>
</dbReference>
<comment type="caution">
    <text evidence="2">The sequence shown here is derived from an EMBL/GenBank/DDBJ whole genome shotgun (WGS) entry which is preliminary data.</text>
</comment>
<dbReference type="AlphaFoldDB" id="M0A5F4"/>
<proteinExistence type="predicted"/>
<dbReference type="PATRIC" id="fig|1227492.4.peg.3810"/>
<accession>M0A5F4</accession>
<dbReference type="Proteomes" id="UP000011693">
    <property type="component" value="Unassembled WGS sequence"/>
</dbReference>
<feature type="domain" description="YdhG-like" evidence="1">
    <location>
        <begin position="25"/>
        <end position="116"/>
    </location>
</feature>
<evidence type="ECO:0000259" key="1">
    <source>
        <dbReference type="Pfam" id="PF08818"/>
    </source>
</evidence>
<protein>
    <recommendedName>
        <fullName evidence="1">YdhG-like domain-containing protein</fullName>
    </recommendedName>
</protein>
<dbReference type="STRING" id="1227492.C482_19174"/>